<protein>
    <submittedName>
        <fullName evidence="2">Uncharacterized protein</fullName>
    </submittedName>
</protein>
<sequence length="80" mass="8693">MVMQTDLDAPAHLQYEPLGPQDGSQGAPSDIIEFRSLREAVHWAMTNEAPAGMHAVIRTASGDVIEPSHLEEIWSSLQGP</sequence>
<feature type="region of interest" description="Disordered" evidence="1">
    <location>
        <begin position="1"/>
        <end position="28"/>
    </location>
</feature>
<name>A0ABS0XWH3_9HYPH</name>
<keyword evidence="3" id="KW-1185">Reference proteome</keyword>
<dbReference type="RefSeq" id="WP_199046594.1">
    <property type="nucleotide sequence ID" value="NZ_JAELXT010000002.1"/>
</dbReference>
<evidence type="ECO:0000256" key="1">
    <source>
        <dbReference type="SAM" id="MobiDB-lite"/>
    </source>
</evidence>
<dbReference type="Proteomes" id="UP000620670">
    <property type="component" value="Unassembled WGS sequence"/>
</dbReference>
<accession>A0ABS0XWH3</accession>
<proteinExistence type="predicted"/>
<dbReference type="EMBL" id="JAELXT010000002">
    <property type="protein sequence ID" value="MBJ6124390.1"/>
    <property type="molecule type" value="Genomic_DNA"/>
</dbReference>
<comment type="caution">
    <text evidence="2">The sequence shown here is derived from an EMBL/GenBank/DDBJ whole genome shotgun (WGS) entry which is preliminary data.</text>
</comment>
<organism evidence="2 3">
    <name type="scientific">Microvirga splendida</name>
    <dbReference type="NCBI Taxonomy" id="2795727"/>
    <lineage>
        <taxon>Bacteria</taxon>
        <taxon>Pseudomonadati</taxon>
        <taxon>Pseudomonadota</taxon>
        <taxon>Alphaproteobacteria</taxon>
        <taxon>Hyphomicrobiales</taxon>
        <taxon>Methylobacteriaceae</taxon>
        <taxon>Microvirga</taxon>
    </lineage>
</organism>
<evidence type="ECO:0000313" key="3">
    <source>
        <dbReference type="Proteomes" id="UP000620670"/>
    </source>
</evidence>
<gene>
    <name evidence="2" type="ORF">JAO75_03100</name>
</gene>
<evidence type="ECO:0000313" key="2">
    <source>
        <dbReference type="EMBL" id="MBJ6124390.1"/>
    </source>
</evidence>
<reference evidence="3" key="1">
    <citation type="submission" date="2020-12" db="EMBL/GenBank/DDBJ databases">
        <title>Hymenobacter sp.</title>
        <authorList>
            <person name="Kim M.K."/>
        </authorList>
    </citation>
    <scope>NUCLEOTIDE SEQUENCE [LARGE SCALE GENOMIC DNA]</scope>
    <source>
        <strain evidence="3">BT325</strain>
    </source>
</reference>